<sequence>MRTYLYCEAGFVEKPQWLPNCWVNVVCPDNDDFEFLTKTLNVPESFLNDIADT</sequence>
<gene>
    <name evidence="1" type="ORF">F3B98_27070</name>
</gene>
<dbReference type="EMBL" id="VWFO01000096">
    <property type="protein sequence ID" value="KAA4660317.1"/>
    <property type="molecule type" value="Genomic_DNA"/>
</dbReference>
<name>A0A642C6E3_BACOV</name>
<dbReference type="PANTHER" id="PTHR47891:SF2">
    <property type="entry name" value="MAGNESIUM AND COBALT TRANSPORTER"/>
    <property type="match status" value="1"/>
</dbReference>
<protein>
    <submittedName>
        <fullName evidence="1">Magnesium transporter CorA family protein</fullName>
    </submittedName>
</protein>
<accession>A0A642C6E3</accession>
<dbReference type="PANTHER" id="PTHR47891">
    <property type="entry name" value="TRANSPORTER-RELATED"/>
    <property type="match status" value="1"/>
</dbReference>
<dbReference type="InterPro" id="IPR045861">
    <property type="entry name" value="CorA_cytoplasmic_dom"/>
</dbReference>
<evidence type="ECO:0000313" key="2">
    <source>
        <dbReference type="Proteomes" id="UP000435985"/>
    </source>
</evidence>
<comment type="caution">
    <text evidence="1">The sequence shown here is derived from an EMBL/GenBank/DDBJ whole genome shotgun (WGS) entry which is preliminary data.</text>
</comment>
<proteinExistence type="predicted"/>
<dbReference type="AlphaFoldDB" id="A0A642C6E3"/>
<reference evidence="1 2" key="1">
    <citation type="journal article" date="2019" name="Nat. Med.">
        <title>A library of human gut bacterial isolates paired with longitudinal multiomics data enables mechanistic microbiome research.</title>
        <authorList>
            <person name="Poyet M."/>
            <person name="Groussin M."/>
            <person name="Gibbons S.M."/>
            <person name="Avila-Pacheco J."/>
            <person name="Jiang X."/>
            <person name="Kearney S.M."/>
            <person name="Perrotta A.R."/>
            <person name="Berdy B."/>
            <person name="Zhao S."/>
            <person name="Lieberman T.D."/>
            <person name="Swanson P.K."/>
            <person name="Smith M."/>
            <person name="Roesemann S."/>
            <person name="Alexander J.E."/>
            <person name="Rich S.A."/>
            <person name="Livny J."/>
            <person name="Vlamakis H."/>
            <person name="Clish C."/>
            <person name="Bullock K."/>
            <person name="Deik A."/>
            <person name="Scott J."/>
            <person name="Pierce K.A."/>
            <person name="Xavier R.J."/>
            <person name="Alm E.J."/>
        </authorList>
    </citation>
    <scope>NUCLEOTIDE SEQUENCE [LARGE SCALE GENOMIC DNA]</scope>
    <source>
        <strain evidence="1 2">BIOML-A14</strain>
    </source>
</reference>
<feature type="non-terminal residue" evidence="1">
    <location>
        <position position="53"/>
    </location>
</feature>
<evidence type="ECO:0000313" key="1">
    <source>
        <dbReference type="EMBL" id="KAA4660317.1"/>
    </source>
</evidence>
<dbReference type="SUPFAM" id="SSF143865">
    <property type="entry name" value="CorA soluble domain-like"/>
    <property type="match status" value="1"/>
</dbReference>
<dbReference type="InterPro" id="IPR047199">
    <property type="entry name" value="CorA-like"/>
</dbReference>
<organism evidence="1 2">
    <name type="scientific">Bacteroides ovatus</name>
    <dbReference type="NCBI Taxonomy" id="28116"/>
    <lineage>
        <taxon>Bacteria</taxon>
        <taxon>Pseudomonadati</taxon>
        <taxon>Bacteroidota</taxon>
        <taxon>Bacteroidia</taxon>
        <taxon>Bacteroidales</taxon>
        <taxon>Bacteroidaceae</taxon>
        <taxon>Bacteroides</taxon>
    </lineage>
</organism>
<dbReference type="Proteomes" id="UP000435985">
    <property type="component" value="Unassembled WGS sequence"/>
</dbReference>